<evidence type="ECO:0000256" key="2">
    <source>
        <dbReference type="ARBA" id="ARBA00022723"/>
    </source>
</evidence>
<evidence type="ECO:0000313" key="8">
    <source>
        <dbReference type="Proteomes" id="UP000635726"/>
    </source>
</evidence>
<keyword evidence="3" id="KW-0547">Nucleotide-binding</keyword>
<keyword evidence="1 7" id="KW-0436">Ligase</keyword>
<evidence type="ECO:0000259" key="6">
    <source>
        <dbReference type="Pfam" id="PF03738"/>
    </source>
</evidence>
<sequence>MQRVTLPPRPDAAQALLNVGIDWATGGYWQEQAAYAFTDEEITRIEQAGQRLVDRLIETAGHSIEHGRLAELGIPAWLHPAIEASWNRRDESVYMRLDLAFDGHALHLLECNGQTPTSLIEASVAQWHWLEQQQALGHLPPGSDQYNRIHEALLEQWQHLQARGVTDVHFAAGDSREDWATVTYLRDLAVQAHVSTAALNVEDLGVSPERLTLVGLRGEEIRHLMWLWPFEFAWEDVAAEQLSRTRTRFIEPLWKAVLCSKGLLAHLHERYPDDENVLAASLKPGTLGGEVVRKPLYSREGQNVTIIGANADATPGHYGDLPVVEQRYTSLPSFPAADGSVRYPVIGLWVAGTEVCGMGVREAAGRITDDRASFVPHYLLPGQA</sequence>
<evidence type="ECO:0000256" key="4">
    <source>
        <dbReference type="ARBA" id="ARBA00022840"/>
    </source>
</evidence>
<dbReference type="InterPro" id="IPR005494">
    <property type="entry name" value="GSPS_pre-ATP-grasp-like_dom"/>
</dbReference>
<keyword evidence="4" id="KW-0067">ATP-binding</keyword>
<dbReference type="SUPFAM" id="SSF56059">
    <property type="entry name" value="Glutathione synthetase ATP-binding domain-like"/>
    <property type="match status" value="1"/>
</dbReference>
<evidence type="ECO:0000313" key="7">
    <source>
        <dbReference type="EMBL" id="GGJ67345.1"/>
    </source>
</evidence>
<dbReference type="GO" id="GO:0046872">
    <property type="term" value="F:metal ion binding"/>
    <property type="evidence" value="ECO:0007669"/>
    <property type="project" value="UniProtKB-KW"/>
</dbReference>
<dbReference type="Proteomes" id="UP000635726">
    <property type="component" value="Unassembled WGS sequence"/>
</dbReference>
<gene>
    <name evidence="7" type="ORF">GCM10008939_09480</name>
</gene>
<organism evidence="7 8">
    <name type="scientific">Deinococcus aquiradiocola</name>
    <dbReference type="NCBI Taxonomy" id="393059"/>
    <lineage>
        <taxon>Bacteria</taxon>
        <taxon>Thermotogati</taxon>
        <taxon>Deinococcota</taxon>
        <taxon>Deinococci</taxon>
        <taxon>Deinococcales</taxon>
        <taxon>Deinococcaceae</taxon>
        <taxon>Deinococcus</taxon>
    </lineage>
</organism>
<reference evidence="7" key="1">
    <citation type="journal article" date="2014" name="Int. J. Syst. Evol. Microbiol.">
        <title>Complete genome sequence of Corynebacterium casei LMG S-19264T (=DSM 44701T), isolated from a smear-ripened cheese.</title>
        <authorList>
            <consortium name="US DOE Joint Genome Institute (JGI-PGF)"/>
            <person name="Walter F."/>
            <person name="Albersmeier A."/>
            <person name="Kalinowski J."/>
            <person name="Ruckert C."/>
        </authorList>
    </citation>
    <scope>NUCLEOTIDE SEQUENCE</scope>
    <source>
        <strain evidence="7">JCM 14371</strain>
    </source>
</reference>
<dbReference type="Pfam" id="PF03738">
    <property type="entry name" value="GSP_synth"/>
    <property type="match status" value="1"/>
</dbReference>
<accession>A0A917UM68</accession>
<dbReference type="GO" id="GO:0005524">
    <property type="term" value="F:ATP binding"/>
    <property type="evidence" value="ECO:0007669"/>
    <property type="project" value="UniProtKB-KW"/>
</dbReference>
<protein>
    <submittedName>
        <fullName evidence="7">Acid--amine ligase</fullName>
    </submittedName>
</protein>
<proteinExistence type="predicted"/>
<dbReference type="SUPFAM" id="SSF52440">
    <property type="entry name" value="PreATP-grasp domain"/>
    <property type="match status" value="1"/>
</dbReference>
<feature type="domain" description="Glutathionylspermidine synthase pre-ATP-grasp-like" evidence="6">
    <location>
        <begin position="15"/>
        <end position="378"/>
    </location>
</feature>
<dbReference type="GO" id="GO:0016874">
    <property type="term" value="F:ligase activity"/>
    <property type="evidence" value="ECO:0007669"/>
    <property type="project" value="UniProtKB-KW"/>
</dbReference>
<comment type="caution">
    <text evidence="7">The sequence shown here is derived from an EMBL/GenBank/DDBJ whole genome shotgun (WGS) entry which is preliminary data.</text>
</comment>
<dbReference type="Gene3D" id="3.30.1490.330">
    <property type="match status" value="1"/>
</dbReference>
<dbReference type="AlphaFoldDB" id="A0A917UM68"/>
<dbReference type="RefSeq" id="WP_188961120.1">
    <property type="nucleotide sequence ID" value="NZ_BMOE01000002.1"/>
</dbReference>
<keyword evidence="8" id="KW-1185">Reference proteome</keyword>
<dbReference type="InterPro" id="IPR016185">
    <property type="entry name" value="PreATP-grasp_dom_sf"/>
</dbReference>
<evidence type="ECO:0000256" key="3">
    <source>
        <dbReference type="ARBA" id="ARBA00022741"/>
    </source>
</evidence>
<evidence type="ECO:0000256" key="5">
    <source>
        <dbReference type="ARBA" id="ARBA00022842"/>
    </source>
</evidence>
<name>A0A917UM68_9DEIO</name>
<dbReference type="EMBL" id="BMOE01000002">
    <property type="protein sequence ID" value="GGJ67345.1"/>
    <property type="molecule type" value="Genomic_DNA"/>
</dbReference>
<evidence type="ECO:0000256" key="1">
    <source>
        <dbReference type="ARBA" id="ARBA00022598"/>
    </source>
</evidence>
<reference evidence="7" key="2">
    <citation type="submission" date="2020-09" db="EMBL/GenBank/DDBJ databases">
        <authorList>
            <person name="Sun Q."/>
            <person name="Ohkuma M."/>
        </authorList>
    </citation>
    <scope>NUCLEOTIDE SEQUENCE</scope>
    <source>
        <strain evidence="7">JCM 14371</strain>
    </source>
</reference>
<keyword evidence="5" id="KW-0460">Magnesium</keyword>
<keyword evidence="2" id="KW-0479">Metal-binding</keyword>